<dbReference type="RefSeq" id="WP_254160596.1">
    <property type="nucleotide sequence ID" value="NZ_JAHESF010000002.1"/>
</dbReference>
<dbReference type="AlphaFoldDB" id="A0AAP2DGL0"/>
<comment type="caution">
    <text evidence="6">The sequence shown here is derived from an EMBL/GenBank/DDBJ whole genome shotgun (WGS) entry which is preliminary data.</text>
</comment>
<dbReference type="GO" id="GO:0004180">
    <property type="term" value="F:carboxypeptidase activity"/>
    <property type="evidence" value="ECO:0007669"/>
    <property type="project" value="UniProtKB-KW"/>
</dbReference>
<keyword evidence="6" id="KW-0121">Carboxypeptidase</keyword>
<evidence type="ECO:0000256" key="3">
    <source>
        <dbReference type="ARBA" id="ARBA00023237"/>
    </source>
</evidence>
<feature type="chain" id="PRO_5042929529" evidence="4">
    <location>
        <begin position="21"/>
        <end position="871"/>
    </location>
</feature>
<dbReference type="Gene3D" id="2.60.40.1120">
    <property type="entry name" value="Carboxypeptidase-like, regulatory domain"/>
    <property type="match status" value="1"/>
</dbReference>
<accession>A0AAP2DGL0</accession>
<keyword evidence="2" id="KW-0472">Membrane</keyword>
<evidence type="ECO:0000256" key="1">
    <source>
        <dbReference type="ARBA" id="ARBA00004442"/>
    </source>
</evidence>
<dbReference type="SUPFAM" id="SSF49464">
    <property type="entry name" value="Carboxypeptidase regulatory domain-like"/>
    <property type="match status" value="1"/>
</dbReference>
<feature type="domain" description="TonB-dependent receptor plug" evidence="5">
    <location>
        <begin position="229"/>
        <end position="306"/>
    </location>
</feature>
<keyword evidence="6" id="KW-0645">Protease</keyword>
<feature type="signal peptide" evidence="4">
    <location>
        <begin position="1"/>
        <end position="20"/>
    </location>
</feature>
<dbReference type="Gene3D" id="2.170.130.10">
    <property type="entry name" value="TonB-dependent receptor, plug domain"/>
    <property type="match status" value="1"/>
</dbReference>
<evidence type="ECO:0000256" key="4">
    <source>
        <dbReference type="SAM" id="SignalP"/>
    </source>
</evidence>
<keyword evidence="3" id="KW-0998">Cell outer membrane</keyword>
<protein>
    <submittedName>
        <fullName evidence="6">Carboxypeptidase-like regulatory domain-containing protein</fullName>
    </submittedName>
</protein>
<dbReference type="InterPro" id="IPR037066">
    <property type="entry name" value="Plug_dom_sf"/>
</dbReference>
<evidence type="ECO:0000259" key="5">
    <source>
        <dbReference type="Pfam" id="PF07715"/>
    </source>
</evidence>
<dbReference type="InterPro" id="IPR012910">
    <property type="entry name" value="Plug_dom"/>
</dbReference>
<sequence>MPKRSLLFLGLYLVLHPIHAQSILEQTITLDQATYTIESLLAEISKKGNVVFSYGNNIPYTKVIAVRKSTQTIKAHLDDVFSSAGIEYLVQKNRILLRAQEKVPSGIHGSITISGHIRDAVSGETLIGASVLLDELHAGTFSNAYGFYSLSVPAGTYTLKISFVGYSGLEQQISLEQNQKLDFTLTPVSQQLSEVTVTATESDMNVTSTEMGSHNINMATVREMPSLAGEVDVLRAVQLLPGVKTASEASSSLFVRGGNLDQNLVLLDEAPVYNPSHLFGIFSVFNADAIKDIQFYKSGFPSFYGGRLSSVLDVRLKDGNTRSLGVSGGVGTVSSRLTVEGPLAKDRSSFIVSGRYTYSDLITRTVKYLRENDMRLYFYDLSAKVNHTFNDKNKIFLSGYLGADANAFGATNIQWSNATATARWNHVFHEKLFSNFTLLYSKYDSDIGAMSILQKISDYARWKSSIRDITFKGDLTWYAGQHDVIRYGLQSTHHQINSGTAAGKLLADGPVKVPVSNALEHAVYVSHEHQLSDRIALEYGLRYSLFQNIGKGTSYTYDDNHVVTDTLNVKSGEIFHTSGGLEPRVSARFMLNRASSLKIAYNRTRQYLQLLSNSSVGLNAFDIWLPSGPNVKPQSADQISFGYFRNLQENKYETSAEVYYKWMHHQIDFTDHARLLFNSQLESELRTGKGWSYGAEFFLKKNSGMLTGWLSYTYAIARKDIPAISNKPYPTHFDQPHNVTLVTHQKISRSWSLSANWTYATGRPITLAVESFNYGDMTVPVYAEKNHFRMRDYHRLDLAATYSKTRPDRKYSGSWTFSLYNAYFRKNDTAIVMLPRHGWDPNPQQADDNKVVAQRITLFPFFPSITYNFKF</sequence>
<gene>
    <name evidence="6" type="ORF">KK083_03105</name>
</gene>
<organism evidence="6 7">
    <name type="scientific">Chryseosolibacter histidini</name>
    <dbReference type="NCBI Taxonomy" id="2782349"/>
    <lineage>
        <taxon>Bacteria</taxon>
        <taxon>Pseudomonadati</taxon>
        <taxon>Bacteroidota</taxon>
        <taxon>Cytophagia</taxon>
        <taxon>Cytophagales</taxon>
        <taxon>Chryseotaleaceae</taxon>
        <taxon>Chryseosolibacter</taxon>
    </lineage>
</organism>
<evidence type="ECO:0000313" key="7">
    <source>
        <dbReference type="Proteomes" id="UP001319200"/>
    </source>
</evidence>
<proteinExistence type="predicted"/>
<dbReference type="Gene3D" id="2.40.170.20">
    <property type="entry name" value="TonB-dependent receptor, beta-barrel domain"/>
    <property type="match status" value="1"/>
</dbReference>
<evidence type="ECO:0000313" key="6">
    <source>
        <dbReference type="EMBL" id="MBT1695850.1"/>
    </source>
</evidence>
<dbReference type="SUPFAM" id="SSF56935">
    <property type="entry name" value="Porins"/>
    <property type="match status" value="1"/>
</dbReference>
<dbReference type="Pfam" id="PF07715">
    <property type="entry name" value="Plug"/>
    <property type="match status" value="1"/>
</dbReference>
<reference evidence="6 7" key="1">
    <citation type="submission" date="2021-05" db="EMBL/GenBank/DDBJ databases">
        <title>A Polyphasic approach of four new species of the genus Ohtaekwangia: Ohtaekwangia histidinii sp. nov., Ohtaekwangia cretensis sp. nov., Ohtaekwangia indiensis sp. nov., Ohtaekwangia reichenbachii sp. nov. from diverse environment.</title>
        <authorList>
            <person name="Octaviana S."/>
        </authorList>
    </citation>
    <scope>NUCLEOTIDE SEQUENCE [LARGE SCALE GENOMIC DNA]</scope>
    <source>
        <strain evidence="6 7">PWU4</strain>
    </source>
</reference>
<dbReference type="Pfam" id="PF13715">
    <property type="entry name" value="CarbopepD_reg_2"/>
    <property type="match status" value="1"/>
</dbReference>
<keyword evidence="7" id="KW-1185">Reference proteome</keyword>
<dbReference type="InterPro" id="IPR036942">
    <property type="entry name" value="Beta-barrel_TonB_sf"/>
</dbReference>
<dbReference type="Proteomes" id="UP001319200">
    <property type="component" value="Unassembled WGS sequence"/>
</dbReference>
<keyword evidence="6" id="KW-0378">Hydrolase</keyword>
<name>A0AAP2DGL0_9BACT</name>
<comment type="subcellular location">
    <subcellularLocation>
        <location evidence="1">Cell outer membrane</location>
    </subcellularLocation>
</comment>
<dbReference type="InterPro" id="IPR008969">
    <property type="entry name" value="CarboxyPept-like_regulatory"/>
</dbReference>
<keyword evidence="4" id="KW-0732">Signal</keyword>
<dbReference type="EMBL" id="JAHESF010000002">
    <property type="protein sequence ID" value="MBT1695850.1"/>
    <property type="molecule type" value="Genomic_DNA"/>
</dbReference>
<dbReference type="GO" id="GO:0009279">
    <property type="term" value="C:cell outer membrane"/>
    <property type="evidence" value="ECO:0007669"/>
    <property type="project" value="UniProtKB-SubCell"/>
</dbReference>
<evidence type="ECO:0000256" key="2">
    <source>
        <dbReference type="ARBA" id="ARBA00023136"/>
    </source>
</evidence>